<evidence type="ECO:0000256" key="5">
    <source>
        <dbReference type="ARBA" id="ARBA00022598"/>
    </source>
</evidence>
<dbReference type="SUPFAM" id="SSF46589">
    <property type="entry name" value="tRNA-binding arm"/>
    <property type="match status" value="1"/>
</dbReference>
<evidence type="ECO:0000256" key="8">
    <source>
        <dbReference type="ARBA" id="ARBA00022840"/>
    </source>
</evidence>
<feature type="binding site" evidence="13">
    <location>
        <position position="247"/>
    </location>
    <ligand>
        <name>Mg(2+)</name>
        <dbReference type="ChEBI" id="CHEBI:18420"/>
        <note>shared with beta subunit</note>
    </ligand>
</feature>
<dbReference type="SUPFAM" id="SSF55681">
    <property type="entry name" value="Class II aaRS and biotin synthetases"/>
    <property type="match status" value="1"/>
</dbReference>
<dbReference type="HAMAP" id="MF_00281">
    <property type="entry name" value="Phe_tRNA_synth_alpha1"/>
    <property type="match status" value="1"/>
</dbReference>
<evidence type="ECO:0000256" key="12">
    <source>
        <dbReference type="ARBA" id="ARBA00049255"/>
    </source>
</evidence>
<comment type="subunit">
    <text evidence="3 13">Tetramer of two alpha and two beta subunits.</text>
</comment>
<dbReference type="InterPro" id="IPR006195">
    <property type="entry name" value="aa-tRNA-synth_II"/>
</dbReference>
<dbReference type="Pfam" id="PF01409">
    <property type="entry name" value="tRNA-synt_2d"/>
    <property type="match status" value="1"/>
</dbReference>
<comment type="subcellular location">
    <subcellularLocation>
        <location evidence="1 13">Cytoplasm</location>
    </subcellularLocation>
</comment>
<evidence type="ECO:0000256" key="11">
    <source>
        <dbReference type="ARBA" id="ARBA00023146"/>
    </source>
</evidence>
<dbReference type="Gene3D" id="3.30.930.10">
    <property type="entry name" value="Bira Bifunctional Protein, Domain 2"/>
    <property type="match status" value="1"/>
</dbReference>
<evidence type="ECO:0000259" key="14">
    <source>
        <dbReference type="PROSITE" id="PS50862"/>
    </source>
</evidence>
<keyword evidence="5 13" id="KW-0436">Ligase</keyword>
<dbReference type="FunFam" id="3.30.930.10:FF:000003">
    <property type="entry name" value="Phenylalanine--tRNA ligase alpha subunit"/>
    <property type="match status" value="1"/>
</dbReference>
<keyword evidence="4 13" id="KW-0963">Cytoplasm</keyword>
<keyword evidence="6 13" id="KW-0479">Metal-binding</keyword>
<dbReference type="GO" id="GO:0005524">
    <property type="term" value="F:ATP binding"/>
    <property type="evidence" value="ECO:0007669"/>
    <property type="project" value="UniProtKB-UniRule"/>
</dbReference>
<evidence type="ECO:0000256" key="9">
    <source>
        <dbReference type="ARBA" id="ARBA00022842"/>
    </source>
</evidence>
<evidence type="ECO:0000256" key="2">
    <source>
        <dbReference type="ARBA" id="ARBA00010207"/>
    </source>
</evidence>
<evidence type="ECO:0000256" key="10">
    <source>
        <dbReference type="ARBA" id="ARBA00022917"/>
    </source>
</evidence>
<dbReference type="GO" id="GO:0006432">
    <property type="term" value="P:phenylalanyl-tRNA aminoacylation"/>
    <property type="evidence" value="ECO:0007669"/>
    <property type="project" value="UniProtKB-UniRule"/>
</dbReference>
<dbReference type="GO" id="GO:0000049">
    <property type="term" value="F:tRNA binding"/>
    <property type="evidence" value="ECO:0007669"/>
    <property type="project" value="InterPro"/>
</dbReference>
<comment type="caution">
    <text evidence="15">The sequence shown here is derived from an EMBL/GenBank/DDBJ whole genome shotgun (WGS) entry which is preliminary data.</text>
</comment>
<comment type="similarity">
    <text evidence="2 13">Belongs to the class-II aminoacyl-tRNA synthetase family. Phe-tRNA synthetase alpha subunit type 1 subfamily.</text>
</comment>
<keyword evidence="9 13" id="KW-0460">Magnesium</keyword>
<comment type="catalytic activity">
    <reaction evidence="12 13">
        <text>tRNA(Phe) + L-phenylalanine + ATP = L-phenylalanyl-tRNA(Phe) + AMP + diphosphate + H(+)</text>
        <dbReference type="Rhea" id="RHEA:19413"/>
        <dbReference type="Rhea" id="RHEA-COMP:9668"/>
        <dbReference type="Rhea" id="RHEA-COMP:9699"/>
        <dbReference type="ChEBI" id="CHEBI:15378"/>
        <dbReference type="ChEBI" id="CHEBI:30616"/>
        <dbReference type="ChEBI" id="CHEBI:33019"/>
        <dbReference type="ChEBI" id="CHEBI:58095"/>
        <dbReference type="ChEBI" id="CHEBI:78442"/>
        <dbReference type="ChEBI" id="CHEBI:78531"/>
        <dbReference type="ChEBI" id="CHEBI:456215"/>
        <dbReference type="EC" id="6.1.1.20"/>
    </reaction>
</comment>
<evidence type="ECO:0000256" key="1">
    <source>
        <dbReference type="ARBA" id="ARBA00004496"/>
    </source>
</evidence>
<evidence type="ECO:0000313" key="15">
    <source>
        <dbReference type="EMBL" id="HGE98909.1"/>
    </source>
</evidence>
<dbReference type="InterPro" id="IPR022911">
    <property type="entry name" value="Phe_tRNA_ligase_alpha1_bac"/>
</dbReference>
<evidence type="ECO:0000256" key="13">
    <source>
        <dbReference type="HAMAP-Rule" id="MF_00281"/>
    </source>
</evidence>
<keyword evidence="11 13" id="KW-0030">Aminoacyl-tRNA synthetase</keyword>
<keyword evidence="10 13" id="KW-0648">Protein biosynthesis</keyword>
<keyword evidence="8 13" id="KW-0067">ATP-binding</keyword>
<evidence type="ECO:0000256" key="7">
    <source>
        <dbReference type="ARBA" id="ARBA00022741"/>
    </source>
</evidence>
<gene>
    <name evidence="13" type="primary">pheS</name>
    <name evidence="15" type="ORF">ENX07_02400</name>
</gene>
<dbReference type="Pfam" id="PF02912">
    <property type="entry name" value="Phe_tRNA-synt_N"/>
    <property type="match status" value="1"/>
</dbReference>
<dbReference type="InterPro" id="IPR045864">
    <property type="entry name" value="aa-tRNA-synth_II/BPL/LPL"/>
</dbReference>
<proteinExistence type="inferred from homology"/>
<dbReference type="InterPro" id="IPR010978">
    <property type="entry name" value="tRNA-bd_arm"/>
</dbReference>
<dbReference type="GO" id="GO:0000287">
    <property type="term" value="F:magnesium ion binding"/>
    <property type="evidence" value="ECO:0007669"/>
    <property type="project" value="UniProtKB-UniRule"/>
</dbReference>
<dbReference type="AlphaFoldDB" id="A0A7C3UUH0"/>
<dbReference type="EC" id="6.1.1.20" evidence="13"/>
<name>A0A7C3UUH0_UNCW3</name>
<comment type="cofactor">
    <cofactor evidence="13">
        <name>Mg(2+)</name>
        <dbReference type="ChEBI" id="CHEBI:18420"/>
    </cofactor>
    <text evidence="13">Binds 2 magnesium ions per tetramer.</text>
</comment>
<dbReference type="GO" id="GO:0005737">
    <property type="term" value="C:cytoplasm"/>
    <property type="evidence" value="ECO:0007669"/>
    <property type="project" value="UniProtKB-SubCell"/>
</dbReference>
<dbReference type="CDD" id="cd00496">
    <property type="entry name" value="PheRS_alpha_core"/>
    <property type="match status" value="1"/>
</dbReference>
<reference evidence="15" key="1">
    <citation type="journal article" date="2020" name="mSystems">
        <title>Genome- and Community-Level Interaction Insights into Carbon Utilization and Element Cycling Functions of Hydrothermarchaeota in Hydrothermal Sediment.</title>
        <authorList>
            <person name="Zhou Z."/>
            <person name="Liu Y."/>
            <person name="Xu W."/>
            <person name="Pan J."/>
            <person name="Luo Z.H."/>
            <person name="Li M."/>
        </authorList>
    </citation>
    <scope>NUCLEOTIDE SEQUENCE [LARGE SCALE GENOMIC DNA]</scope>
    <source>
        <strain evidence="15">SpSt-906</strain>
    </source>
</reference>
<sequence length="332" mass="38215">MTIEEIGKRVREEIERVKNQKELEEIRIRYLGRKGILTNILRSLRDLPEKERKITGQMANLLKEEILSLLEAKADSLPTEEVIPEIDLTLPGRKNWPGGRHPISQILDEICEIFVGMGFKEVTGPEVEDEWHNFSALNIPEDHPARDMFSSFYLGETFLLRSHTSPVQIRVMERERPPIRIIAPGRVFRPDDFDASHAPNFYQVEGLYIDEGVTFATLKGILFAFITRMFGPETKMRFYPSYFPFTEPSAEVAISCVTCQGKGCPTCKKTGWLEILGCGMVHPQVLRNCQIDPKRFSGFAFGLGVERMAMIKYQIPDMRLFYENDLRFLSQF</sequence>
<keyword evidence="7 13" id="KW-0547">Nucleotide-binding</keyword>
<accession>A0A7C3UUH0</accession>
<evidence type="ECO:0000256" key="4">
    <source>
        <dbReference type="ARBA" id="ARBA00022490"/>
    </source>
</evidence>
<organism evidence="15">
    <name type="scientific">candidate division WOR-3 bacterium</name>
    <dbReference type="NCBI Taxonomy" id="2052148"/>
    <lineage>
        <taxon>Bacteria</taxon>
        <taxon>Bacteria division WOR-3</taxon>
    </lineage>
</organism>
<evidence type="ECO:0000256" key="6">
    <source>
        <dbReference type="ARBA" id="ARBA00022723"/>
    </source>
</evidence>
<dbReference type="PANTHER" id="PTHR11538">
    <property type="entry name" value="PHENYLALANYL-TRNA SYNTHETASE"/>
    <property type="match status" value="1"/>
</dbReference>
<evidence type="ECO:0000256" key="3">
    <source>
        <dbReference type="ARBA" id="ARBA00011209"/>
    </source>
</evidence>
<dbReference type="InterPro" id="IPR002319">
    <property type="entry name" value="Phenylalanyl-tRNA_Synthase"/>
</dbReference>
<dbReference type="EMBL" id="DTMQ01000014">
    <property type="protein sequence ID" value="HGE98909.1"/>
    <property type="molecule type" value="Genomic_DNA"/>
</dbReference>
<dbReference type="GO" id="GO:0004826">
    <property type="term" value="F:phenylalanine-tRNA ligase activity"/>
    <property type="evidence" value="ECO:0007669"/>
    <property type="project" value="UniProtKB-UniRule"/>
</dbReference>
<dbReference type="PROSITE" id="PS50862">
    <property type="entry name" value="AA_TRNA_LIGASE_II"/>
    <property type="match status" value="1"/>
</dbReference>
<dbReference type="InterPro" id="IPR004188">
    <property type="entry name" value="Phe-tRNA_ligase_II_N"/>
</dbReference>
<feature type="domain" description="Aminoacyl-transfer RNA synthetases class-II family profile" evidence="14">
    <location>
        <begin position="104"/>
        <end position="323"/>
    </location>
</feature>
<dbReference type="PANTHER" id="PTHR11538:SF41">
    <property type="entry name" value="PHENYLALANINE--TRNA LIGASE, MITOCHONDRIAL"/>
    <property type="match status" value="1"/>
</dbReference>
<protein>
    <recommendedName>
        <fullName evidence="13">Phenylalanine--tRNA ligase alpha subunit</fullName>
        <ecNumber evidence="13">6.1.1.20</ecNumber>
    </recommendedName>
    <alternativeName>
        <fullName evidence="13">Phenylalanyl-tRNA synthetase alpha subunit</fullName>
        <shortName evidence="13">PheRS</shortName>
    </alternativeName>
</protein>